<organism evidence="6 7">
    <name type="scientific">Streptomyces caniferus</name>
    <dbReference type="NCBI Taxonomy" id="285557"/>
    <lineage>
        <taxon>Bacteria</taxon>
        <taxon>Bacillati</taxon>
        <taxon>Actinomycetota</taxon>
        <taxon>Actinomycetes</taxon>
        <taxon>Kitasatosporales</taxon>
        <taxon>Streptomycetaceae</taxon>
        <taxon>Streptomyces</taxon>
    </lineage>
</organism>
<feature type="domain" description="FAD-binding" evidence="5">
    <location>
        <begin position="30"/>
        <end position="413"/>
    </location>
</feature>
<dbReference type="Pfam" id="PF01494">
    <property type="entry name" value="FAD_binding_3"/>
    <property type="match status" value="1"/>
</dbReference>
<proteinExistence type="predicted"/>
<dbReference type="Pfam" id="PF21274">
    <property type="entry name" value="Rng_hyd_C"/>
    <property type="match status" value="1"/>
</dbReference>
<evidence type="ECO:0000256" key="2">
    <source>
        <dbReference type="ARBA" id="ARBA00022630"/>
    </source>
</evidence>
<accession>A0ABZ1VPF6</accession>
<dbReference type="SUPFAM" id="SSF51905">
    <property type="entry name" value="FAD/NAD(P)-binding domain"/>
    <property type="match status" value="1"/>
</dbReference>
<feature type="compositionally biased region" description="Acidic residues" evidence="4">
    <location>
        <begin position="252"/>
        <end position="264"/>
    </location>
</feature>
<evidence type="ECO:0000259" key="5">
    <source>
        <dbReference type="Pfam" id="PF01494"/>
    </source>
</evidence>
<dbReference type="Gene3D" id="3.50.50.60">
    <property type="entry name" value="FAD/NAD(P)-binding domain"/>
    <property type="match status" value="2"/>
</dbReference>
<dbReference type="Gene3D" id="3.30.70.2450">
    <property type="match status" value="1"/>
</dbReference>
<keyword evidence="7" id="KW-1185">Reference proteome</keyword>
<keyword evidence="2" id="KW-0285">Flavoprotein</keyword>
<gene>
    <name evidence="6" type="ORF">OG727_17540</name>
</gene>
<dbReference type="InterPro" id="IPR050641">
    <property type="entry name" value="RIFMO-like"/>
</dbReference>
<protein>
    <submittedName>
        <fullName evidence="6">FAD-dependent monooxygenase</fullName>
    </submittedName>
</protein>
<dbReference type="PANTHER" id="PTHR43004:SF19">
    <property type="entry name" value="BINDING MONOOXYGENASE, PUTATIVE (JCVI)-RELATED"/>
    <property type="match status" value="1"/>
</dbReference>
<sequence>MNAARDIAPEADAEADTKAAAEPDPHAELDTDVIVVGAGPTGLLLGAELALGGVRVQILERRTAAQRDSRALTLHPRSVELMDQRGLVERFLALGRPVPEWHFAGLDTRLDFSGLDTRHGYTLFLAQARTERLLAERARELGVPVRRGYEVVGLRQNADGNGEHAGRRGGETAKGGVEVEVRGPDGAVETVRARYVVGCDGGRSVVRQAAGIDFPGTDETLSGALGDFATVDPVALDRARAHGVLAVPLDPGAEDDHGEDDPAEGPEGPEGPEGMKETAGTDGRTGGLTRIVLLDPERIRTPSAEPMTLDEFRASLRRICGTDCAVAQPRWLSRFGNATRLAARYRAGRVLLAGDAAHIHFPAAGQGLNTGLQDAMNLGWKLAAEINGWAPTGLLDSYHAERHPVGQAVTENTEVQTLLAELTLLPSYQRPAAALRALLTDLLGIEEVNRRLAGLVSALDTGYPPAVTDADPLVGRRMPDLALTVAGSATIRVYELLPHGRFVLLDLAGDEEMRRSVQAGWGKRVTPHTVTAHDSRADLDGVREILVRPDGHIAWATRATDVRARRIERFRALTGWAGLPAGG</sequence>
<feature type="compositionally biased region" description="Basic and acidic residues" evidence="4">
    <location>
        <begin position="15"/>
        <end position="26"/>
    </location>
</feature>
<keyword evidence="3" id="KW-0274">FAD</keyword>
<dbReference type="Gene3D" id="3.40.30.120">
    <property type="match status" value="1"/>
</dbReference>
<evidence type="ECO:0000256" key="1">
    <source>
        <dbReference type="ARBA" id="ARBA00001974"/>
    </source>
</evidence>
<dbReference type="RefSeq" id="WP_329128078.1">
    <property type="nucleotide sequence ID" value="NZ_CP108473.1"/>
</dbReference>
<keyword evidence="6" id="KW-0560">Oxidoreductase</keyword>
<feature type="region of interest" description="Disordered" evidence="4">
    <location>
        <begin position="1"/>
        <end position="26"/>
    </location>
</feature>
<dbReference type="Proteomes" id="UP001432292">
    <property type="component" value="Chromosome"/>
</dbReference>
<evidence type="ECO:0000313" key="6">
    <source>
        <dbReference type="EMBL" id="WUS23924.1"/>
    </source>
</evidence>
<feature type="region of interest" description="Disordered" evidence="4">
    <location>
        <begin position="248"/>
        <end position="286"/>
    </location>
</feature>
<evidence type="ECO:0000256" key="4">
    <source>
        <dbReference type="SAM" id="MobiDB-lite"/>
    </source>
</evidence>
<name>A0ABZ1VPF6_9ACTN</name>
<dbReference type="EMBL" id="CP108473">
    <property type="protein sequence ID" value="WUS23924.1"/>
    <property type="molecule type" value="Genomic_DNA"/>
</dbReference>
<comment type="cofactor">
    <cofactor evidence="1">
        <name>FAD</name>
        <dbReference type="ChEBI" id="CHEBI:57692"/>
    </cofactor>
</comment>
<dbReference type="PANTHER" id="PTHR43004">
    <property type="entry name" value="TRK SYSTEM POTASSIUM UPTAKE PROTEIN"/>
    <property type="match status" value="1"/>
</dbReference>
<evidence type="ECO:0000313" key="7">
    <source>
        <dbReference type="Proteomes" id="UP001432292"/>
    </source>
</evidence>
<dbReference type="InterPro" id="IPR036188">
    <property type="entry name" value="FAD/NAD-bd_sf"/>
</dbReference>
<reference evidence="6" key="1">
    <citation type="submission" date="2022-10" db="EMBL/GenBank/DDBJ databases">
        <title>The complete genomes of actinobacterial strains from the NBC collection.</title>
        <authorList>
            <person name="Joergensen T.S."/>
            <person name="Alvarez Arevalo M."/>
            <person name="Sterndorff E.B."/>
            <person name="Faurdal D."/>
            <person name="Vuksanovic O."/>
            <person name="Mourched A.-S."/>
            <person name="Charusanti P."/>
            <person name="Shaw S."/>
            <person name="Blin K."/>
            <person name="Weber T."/>
        </authorList>
    </citation>
    <scope>NUCLEOTIDE SEQUENCE</scope>
    <source>
        <strain evidence="6">NBC_01256</strain>
    </source>
</reference>
<keyword evidence="6" id="KW-0503">Monooxygenase</keyword>
<dbReference type="PRINTS" id="PR00420">
    <property type="entry name" value="RNGMNOXGNASE"/>
</dbReference>
<evidence type="ECO:0000256" key="3">
    <source>
        <dbReference type="ARBA" id="ARBA00022827"/>
    </source>
</evidence>
<dbReference type="InterPro" id="IPR002938">
    <property type="entry name" value="FAD-bd"/>
</dbReference>
<dbReference type="GO" id="GO:0004497">
    <property type="term" value="F:monooxygenase activity"/>
    <property type="evidence" value="ECO:0007669"/>
    <property type="project" value="UniProtKB-KW"/>
</dbReference>